<dbReference type="PANTHER" id="PTHR11926:SF1555">
    <property type="entry name" value="UDP-GLYCOSYLTRANSFERASE 83A1-LIKE"/>
    <property type="match status" value="1"/>
</dbReference>
<dbReference type="InterPro" id="IPR002213">
    <property type="entry name" value="UDP_glucos_trans"/>
</dbReference>
<dbReference type="CDD" id="cd03784">
    <property type="entry name" value="GT1_Gtf-like"/>
    <property type="match status" value="1"/>
</dbReference>
<dbReference type="InterPro" id="IPR035595">
    <property type="entry name" value="UDP_glycos_trans_CS"/>
</dbReference>
<organism evidence="5 6">
    <name type="scientific">Glycine soja</name>
    <name type="common">Wild soybean</name>
    <dbReference type="NCBI Taxonomy" id="3848"/>
    <lineage>
        <taxon>Eukaryota</taxon>
        <taxon>Viridiplantae</taxon>
        <taxon>Streptophyta</taxon>
        <taxon>Embryophyta</taxon>
        <taxon>Tracheophyta</taxon>
        <taxon>Spermatophyta</taxon>
        <taxon>Magnoliopsida</taxon>
        <taxon>eudicotyledons</taxon>
        <taxon>Gunneridae</taxon>
        <taxon>Pentapetalae</taxon>
        <taxon>rosids</taxon>
        <taxon>fabids</taxon>
        <taxon>Fabales</taxon>
        <taxon>Fabaceae</taxon>
        <taxon>Papilionoideae</taxon>
        <taxon>50 kb inversion clade</taxon>
        <taxon>NPAAA clade</taxon>
        <taxon>indigoferoid/millettioid clade</taxon>
        <taxon>Phaseoleae</taxon>
        <taxon>Glycine</taxon>
        <taxon>Glycine subgen. Soja</taxon>
    </lineage>
</organism>
<dbReference type="Pfam" id="PF00201">
    <property type="entry name" value="UDPGT"/>
    <property type="match status" value="1"/>
</dbReference>
<dbReference type="EC" id="2.4.1.-" evidence="4"/>
<comment type="similarity">
    <text evidence="1 3">Belongs to the UDP-glycosyltransferase family.</text>
</comment>
<dbReference type="Proteomes" id="UP000289340">
    <property type="component" value="Chromosome 19"/>
</dbReference>
<dbReference type="GO" id="GO:0080044">
    <property type="term" value="F:quercetin 7-O-glucosyltransferase activity"/>
    <property type="evidence" value="ECO:0007669"/>
    <property type="project" value="TreeGrafter"/>
</dbReference>
<dbReference type="FunFam" id="3.40.50.2000:FF:000108">
    <property type="entry name" value="UDP-glycosyltransferase 83A1"/>
    <property type="match status" value="1"/>
</dbReference>
<evidence type="ECO:0000256" key="1">
    <source>
        <dbReference type="ARBA" id="ARBA00009995"/>
    </source>
</evidence>
<keyword evidence="3" id="KW-0328">Glycosyltransferase</keyword>
<dbReference type="PANTHER" id="PTHR11926">
    <property type="entry name" value="GLUCOSYL/GLUCURONOSYL TRANSFERASES"/>
    <property type="match status" value="1"/>
</dbReference>
<name>A0A445FBJ8_GLYSO</name>
<evidence type="ECO:0000313" key="6">
    <source>
        <dbReference type="Proteomes" id="UP000289340"/>
    </source>
</evidence>
<proteinExistence type="inferred from homology"/>
<dbReference type="EMBL" id="QZWG01000019">
    <property type="protein sequence ID" value="RZB46222.1"/>
    <property type="molecule type" value="Genomic_DNA"/>
</dbReference>
<dbReference type="Gene3D" id="3.40.50.2000">
    <property type="entry name" value="Glycogen Phosphorylase B"/>
    <property type="match status" value="2"/>
</dbReference>
<dbReference type="PROSITE" id="PS00375">
    <property type="entry name" value="UDPGT"/>
    <property type="match status" value="1"/>
</dbReference>
<protein>
    <recommendedName>
        <fullName evidence="4">Glycosyltransferase</fullName>
        <ecNumber evidence="4">2.4.1.-</ecNumber>
    </recommendedName>
</protein>
<reference evidence="5 6" key="1">
    <citation type="submission" date="2018-09" db="EMBL/GenBank/DDBJ databases">
        <title>A high-quality reference genome of wild soybean provides a powerful tool to mine soybean genomes.</title>
        <authorList>
            <person name="Xie M."/>
            <person name="Chung C.Y.L."/>
            <person name="Li M.-W."/>
            <person name="Wong F.-L."/>
            <person name="Chan T.-F."/>
            <person name="Lam H.-M."/>
        </authorList>
    </citation>
    <scope>NUCLEOTIDE SEQUENCE [LARGE SCALE GENOMIC DNA]</scope>
    <source>
        <strain evidence="6">cv. W05</strain>
        <tissue evidence="5">Hypocotyl of etiolated seedlings</tissue>
    </source>
</reference>
<dbReference type="SMR" id="A0A445FBJ8"/>
<dbReference type="FunFam" id="3.40.50.2000:FF:000061">
    <property type="entry name" value="UDP-glycosyltransferase 83A1"/>
    <property type="match status" value="1"/>
</dbReference>
<evidence type="ECO:0000256" key="4">
    <source>
        <dbReference type="RuleBase" id="RU362057"/>
    </source>
</evidence>
<dbReference type="AlphaFoldDB" id="A0A445FBJ8"/>
<dbReference type="SUPFAM" id="SSF53756">
    <property type="entry name" value="UDP-Glycosyltransferase/glycogen phosphorylase"/>
    <property type="match status" value="1"/>
</dbReference>
<dbReference type="Gramene" id="XM_028361477.1">
    <property type="protein sequence ID" value="XP_028217278.1"/>
    <property type="gene ID" value="LOC114399304"/>
</dbReference>
<dbReference type="GO" id="GO:0080043">
    <property type="term" value="F:quercetin 3-O-glucosyltransferase activity"/>
    <property type="evidence" value="ECO:0007669"/>
    <property type="project" value="TreeGrafter"/>
</dbReference>
<keyword evidence="2 3" id="KW-0808">Transferase</keyword>
<gene>
    <name evidence="5" type="ORF">D0Y65_050296</name>
</gene>
<evidence type="ECO:0000313" key="5">
    <source>
        <dbReference type="EMBL" id="RZB46222.1"/>
    </source>
</evidence>
<accession>A0A445FBJ8</accession>
<evidence type="ECO:0000256" key="3">
    <source>
        <dbReference type="RuleBase" id="RU003718"/>
    </source>
</evidence>
<comment type="caution">
    <text evidence="5">The sequence shown here is derived from an EMBL/GenBank/DDBJ whole genome shotgun (WGS) entry which is preliminary data.</text>
</comment>
<keyword evidence="6" id="KW-1185">Reference proteome</keyword>
<evidence type="ECO:0000256" key="2">
    <source>
        <dbReference type="ARBA" id="ARBA00022679"/>
    </source>
</evidence>
<sequence length="454" mass="50537">MARPHVMVVPYPAQGHVIPLMELSLLLIKQGIKITFVNTKDNHERIMSALPSGNDLSSQISLVWISDGLESSEERKKPGKSSETVLNVMPQKVEELIECINGSESKKITCVLADQSIGWLLDIAEKKGIRRAAFCPASAAQLVLGLSIPKLIDRGIIDKDGTPTKKQVIQLSPTMPSVSTEKLVWACVGNKIAQKHIFQLMVKNINSMQKTEWLLCNSTHELEPAAFSLAPQIIPIGPLLSSNHLRHSAGNFWPQDLTCLKWLDQHSPCSVIYVAFGSFTTFSPTQFQELCLGLELTNRPFIWVVQPDFTEGSKNAYPEGFVQRVADRGIMVAWSPQQKILSHPSVACFISHCGWNSTLESVSNGIPVLCWPYFADQFLNRSYVCDVWKVGLGLEPDGSGMITRGEIRSKIKQLLDDEQLKERVKDFKEKVQIGTGQGGLSKNNLDSFIRWLKT</sequence>